<reference evidence="9 10" key="1">
    <citation type="submission" date="2023-08" db="EMBL/GenBank/DDBJ databases">
        <title>Black Yeasts Isolated from many extreme environments.</title>
        <authorList>
            <person name="Coleine C."/>
            <person name="Stajich J.E."/>
            <person name="Selbmann L."/>
        </authorList>
    </citation>
    <scope>NUCLEOTIDE SEQUENCE [LARGE SCALE GENOMIC DNA]</scope>
    <source>
        <strain evidence="9 10">CCFEE 5910</strain>
    </source>
</reference>
<dbReference type="GO" id="GO:0051382">
    <property type="term" value="P:kinetochore assembly"/>
    <property type="evidence" value="ECO:0007669"/>
    <property type="project" value="InterPro"/>
</dbReference>
<keyword evidence="3" id="KW-0158">Chromosome</keyword>
<dbReference type="PANTHER" id="PTHR34832">
    <property type="entry name" value="CENTROMERE PROTEIN W"/>
    <property type="match status" value="1"/>
</dbReference>
<organism evidence="9 10">
    <name type="scientific">Lithohypha guttulata</name>
    <dbReference type="NCBI Taxonomy" id="1690604"/>
    <lineage>
        <taxon>Eukaryota</taxon>
        <taxon>Fungi</taxon>
        <taxon>Dikarya</taxon>
        <taxon>Ascomycota</taxon>
        <taxon>Pezizomycotina</taxon>
        <taxon>Eurotiomycetes</taxon>
        <taxon>Chaetothyriomycetidae</taxon>
        <taxon>Chaetothyriales</taxon>
        <taxon>Trichomeriaceae</taxon>
        <taxon>Lithohypha</taxon>
    </lineage>
</organism>
<sequence>MVLSKSKRTYPRATIRKIIKAHCEKNVGRNVDALIYLDYILFVQRLMQNATRKAKEADEKRLQAKDIRKVTMTNEIGVRRP</sequence>
<name>A0AAN7T2P1_9EURO</name>
<evidence type="ECO:0000256" key="4">
    <source>
        <dbReference type="ARBA" id="ARBA00022838"/>
    </source>
</evidence>
<dbReference type="GO" id="GO:0046982">
    <property type="term" value="F:protein heterodimerization activity"/>
    <property type="evidence" value="ECO:0007669"/>
    <property type="project" value="InterPro"/>
</dbReference>
<comment type="similarity">
    <text evidence="7">Belongs to the CENP-W/WIP1 family.</text>
</comment>
<dbReference type="GO" id="GO:0003677">
    <property type="term" value="F:DNA binding"/>
    <property type="evidence" value="ECO:0007669"/>
    <property type="project" value="InterPro"/>
</dbReference>
<keyword evidence="4" id="KW-0995">Kinetochore</keyword>
<comment type="subcellular location">
    <subcellularLocation>
        <location evidence="2">Chromosome</location>
        <location evidence="2">Centromere</location>
        <location evidence="2">Kinetochore</location>
    </subcellularLocation>
    <subcellularLocation>
        <location evidence="1">Nucleus</location>
    </subcellularLocation>
</comment>
<evidence type="ECO:0000256" key="3">
    <source>
        <dbReference type="ARBA" id="ARBA00022454"/>
    </source>
</evidence>
<dbReference type="Gene3D" id="1.10.20.10">
    <property type="entry name" value="Histone, subunit A"/>
    <property type="match status" value="1"/>
</dbReference>
<evidence type="ECO:0000256" key="7">
    <source>
        <dbReference type="ARBA" id="ARBA00038432"/>
    </source>
</evidence>
<evidence type="ECO:0000256" key="2">
    <source>
        <dbReference type="ARBA" id="ARBA00004629"/>
    </source>
</evidence>
<evidence type="ECO:0008006" key="11">
    <source>
        <dbReference type="Google" id="ProtNLM"/>
    </source>
</evidence>
<keyword evidence="6" id="KW-0137">Centromere</keyword>
<feature type="coiled-coil region" evidence="8">
    <location>
        <begin position="40"/>
        <end position="67"/>
    </location>
</feature>
<dbReference type="Pfam" id="PF15510">
    <property type="entry name" value="CENP-W"/>
    <property type="match status" value="1"/>
</dbReference>
<keyword evidence="8" id="KW-0175">Coiled coil</keyword>
<dbReference type="Proteomes" id="UP001309876">
    <property type="component" value="Unassembled WGS sequence"/>
</dbReference>
<dbReference type="CDD" id="cd13732">
    <property type="entry name" value="HFD_CENP-W"/>
    <property type="match status" value="1"/>
</dbReference>
<evidence type="ECO:0000313" key="10">
    <source>
        <dbReference type="Proteomes" id="UP001309876"/>
    </source>
</evidence>
<dbReference type="EMBL" id="JAVRRJ010000002">
    <property type="protein sequence ID" value="KAK5087753.1"/>
    <property type="molecule type" value="Genomic_DNA"/>
</dbReference>
<evidence type="ECO:0000256" key="6">
    <source>
        <dbReference type="ARBA" id="ARBA00023328"/>
    </source>
</evidence>
<protein>
    <recommendedName>
        <fullName evidence="11">Transcription factor CBF/NF-Y/archaeal histone domain-containing protein</fullName>
    </recommendedName>
</protein>
<evidence type="ECO:0000256" key="1">
    <source>
        <dbReference type="ARBA" id="ARBA00004123"/>
    </source>
</evidence>
<dbReference type="GO" id="GO:0000278">
    <property type="term" value="P:mitotic cell cycle"/>
    <property type="evidence" value="ECO:0007669"/>
    <property type="project" value="InterPro"/>
</dbReference>
<accession>A0AAN7T2P1</accession>
<dbReference type="PANTHER" id="PTHR34832:SF1">
    <property type="entry name" value="CENTROMERE PROTEIN W"/>
    <property type="match status" value="1"/>
</dbReference>
<dbReference type="GO" id="GO:0000776">
    <property type="term" value="C:kinetochore"/>
    <property type="evidence" value="ECO:0007669"/>
    <property type="project" value="UniProtKB-KW"/>
</dbReference>
<dbReference type="InterPro" id="IPR009072">
    <property type="entry name" value="Histone-fold"/>
</dbReference>
<dbReference type="InterPro" id="IPR028847">
    <property type="entry name" value="CENP-W"/>
</dbReference>
<comment type="caution">
    <text evidence="9">The sequence shown here is derived from an EMBL/GenBank/DDBJ whole genome shotgun (WGS) entry which is preliminary data.</text>
</comment>
<keyword evidence="10" id="KW-1185">Reference proteome</keyword>
<dbReference type="GO" id="GO:0007059">
    <property type="term" value="P:chromosome segregation"/>
    <property type="evidence" value="ECO:0007669"/>
    <property type="project" value="TreeGrafter"/>
</dbReference>
<dbReference type="SUPFAM" id="SSF47113">
    <property type="entry name" value="Histone-fold"/>
    <property type="match status" value="1"/>
</dbReference>
<evidence type="ECO:0000313" key="9">
    <source>
        <dbReference type="EMBL" id="KAK5087753.1"/>
    </source>
</evidence>
<evidence type="ECO:0000256" key="5">
    <source>
        <dbReference type="ARBA" id="ARBA00023242"/>
    </source>
</evidence>
<dbReference type="GO" id="GO:0005654">
    <property type="term" value="C:nucleoplasm"/>
    <property type="evidence" value="ECO:0007669"/>
    <property type="project" value="TreeGrafter"/>
</dbReference>
<gene>
    <name evidence="9" type="ORF">LTR05_001968</name>
</gene>
<evidence type="ECO:0000256" key="8">
    <source>
        <dbReference type="SAM" id="Coils"/>
    </source>
</evidence>
<dbReference type="InterPro" id="IPR052484">
    <property type="entry name" value="CENP-W/WIP1"/>
</dbReference>
<dbReference type="AlphaFoldDB" id="A0AAN7T2P1"/>
<proteinExistence type="inferred from homology"/>
<keyword evidence="5" id="KW-0539">Nucleus</keyword>